<proteinExistence type="predicted"/>
<accession>Q08MT1</accession>
<dbReference type="EMBL" id="AAMD01000329">
    <property type="protein sequence ID" value="EAU61790.1"/>
    <property type="molecule type" value="Genomic_DNA"/>
</dbReference>
<feature type="region of interest" description="Disordered" evidence="1">
    <location>
        <begin position="52"/>
        <end position="74"/>
    </location>
</feature>
<name>Q08MT1_STIAD</name>
<reference evidence="2 3" key="1">
    <citation type="submission" date="2006-04" db="EMBL/GenBank/DDBJ databases">
        <authorList>
            <person name="Nierman W.C."/>
        </authorList>
    </citation>
    <scope>NUCLEOTIDE SEQUENCE [LARGE SCALE GENOMIC DNA]</scope>
    <source>
        <strain evidence="2 3">DW4/3-1</strain>
    </source>
</reference>
<feature type="region of interest" description="Disordered" evidence="1">
    <location>
        <begin position="1"/>
        <end position="27"/>
    </location>
</feature>
<dbReference type="AlphaFoldDB" id="Q08MT1"/>
<comment type="caution">
    <text evidence="2">The sequence shown here is derived from an EMBL/GenBank/DDBJ whole genome shotgun (WGS) entry which is preliminary data.</text>
</comment>
<evidence type="ECO:0000313" key="2">
    <source>
        <dbReference type="EMBL" id="EAU61790.1"/>
    </source>
</evidence>
<organism evidence="2 3">
    <name type="scientific">Stigmatella aurantiaca (strain DW4/3-1)</name>
    <dbReference type="NCBI Taxonomy" id="378806"/>
    <lineage>
        <taxon>Bacteria</taxon>
        <taxon>Pseudomonadati</taxon>
        <taxon>Myxococcota</taxon>
        <taxon>Myxococcia</taxon>
        <taxon>Myxococcales</taxon>
        <taxon>Cystobacterineae</taxon>
        <taxon>Archangiaceae</taxon>
        <taxon>Stigmatella</taxon>
    </lineage>
</organism>
<protein>
    <submittedName>
        <fullName evidence="2">Uncharacterized protein</fullName>
    </submittedName>
</protein>
<feature type="non-terminal residue" evidence="2">
    <location>
        <position position="74"/>
    </location>
</feature>
<dbReference type="Proteomes" id="UP000032702">
    <property type="component" value="Unassembled WGS sequence"/>
</dbReference>
<sequence length="74" mass="8201">MSKKDSRNVPGLGLGGTSGGQALGRSEPVRIQSLWIRTGLEQELEHRDVELTRRAPERRHPARSTRAVDCFSCS</sequence>
<evidence type="ECO:0000256" key="1">
    <source>
        <dbReference type="SAM" id="MobiDB-lite"/>
    </source>
</evidence>
<evidence type="ECO:0000313" key="3">
    <source>
        <dbReference type="Proteomes" id="UP000032702"/>
    </source>
</evidence>
<gene>
    <name evidence="2" type="ORF">STIAU_2568</name>
</gene>
<feature type="compositionally biased region" description="Gly residues" evidence="1">
    <location>
        <begin position="12"/>
        <end position="22"/>
    </location>
</feature>